<dbReference type="Proteomes" id="UP000244913">
    <property type="component" value="Unassembled WGS sequence"/>
</dbReference>
<evidence type="ECO:0000259" key="1">
    <source>
        <dbReference type="Pfam" id="PF13191"/>
    </source>
</evidence>
<dbReference type="Pfam" id="PF13191">
    <property type="entry name" value="AAA_16"/>
    <property type="match status" value="1"/>
</dbReference>
<name>A0A2T9IXC0_9CAUL</name>
<protein>
    <submittedName>
        <fullName evidence="2">ATP-binding protein</fullName>
    </submittedName>
</protein>
<sequence length="1042" mass="113850">MSASDQPPPEHERPLPELDVAAPSLTAMETGAEEAIGFAREYAALSGPFAPGDALRAAGAFAADRPLDLAVSVSAALASACDTGVGKAWLLRASERAWDLKRLSEQGLLEVAKLWRRKQGVDAATSDLLDALDGRGDFSTAAVAAALEATEAGKDGALPDLPRLAAALEWSGGFAPAASLLARVQAALSRADQKRRGDLLLEDGFHGRGDLAEKLVDWICAPEDWQSRVRTLYVSGLPAIGKSTLLEHALREVAGRGVDVVVARLDFDRASLDVLDRLGLSLEVARQVASQAPEIAGELRATRLEAVSTQETRIKGSRGRGFLPYALIEAISSYLRDSKRRLVIVLDTLEVLRGRGETHPGQLFEWLDQLRRSGLGPLVVVAAGRGDALEPVQDRVAVPLALDSLTETDAAALLAQARTPPQLWDTIIRRADGDPMQLRLLGAVARREGAAGLDREEGATVTLYRSLESRLGGRHGRIARFVPLFRRFDSRLLGEVIAPVVGPTRLSPTEAAELWAGLKEQTWLIGGRSDAGWLEPHPDLRRRLAGKLYEERSGLAHKLHRRAARWFARQAAPWAAAESLYHRLQATRWEGDDALKGMNLEAGVTFERNDLDDLPAPARDALLRARGERSYEGRGYAAASAGPVSAEAAGELRMLIGRGDLAEAISFYENVFRPASIDPVSEAAEAALVLLWRTGRWRQARDLADERAWSRPWDEALFDTWPEAALVRLEMRAEFQFTDLRRWFGEAGNEDRRERTARLIMASKSNLASGALGFAAAPQHLLPGRTNTVAAVQALWSADAPREDLPTALSIAEERRRRIDPTATAESRFFFSQARDAQALAILSPYDDLGEWLLRDRRDGRLQDMLNARVEAFPEFGALRHDPAVPTATLSALGLTAEWLSAAGFLLRDPDLRAIGRSAERWRSTAAGWWRYAHPPRGWRGTKTGLDVVTENRLEDLFARVSPGEAARAQLAAWVGGEAGTTRILRAARLDRLRDDLAQEPPKEPRELALRAASKLSRRWIPAAFVPALAILAIEPQGTDMS</sequence>
<keyword evidence="3" id="KW-1185">Reference proteome</keyword>
<comment type="caution">
    <text evidence="2">The sequence shown here is derived from an EMBL/GenBank/DDBJ whole genome shotgun (WGS) entry which is preliminary data.</text>
</comment>
<keyword evidence="2" id="KW-0547">Nucleotide-binding</keyword>
<proteinExistence type="predicted"/>
<evidence type="ECO:0000313" key="3">
    <source>
        <dbReference type="Proteomes" id="UP000244913"/>
    </source>
</evidence>
<dbReference type="RefSeq" id="WP_116569931.1">
    <property type="nucleotide sequence ID" value="NZ_QDKP01000065.1"/>
</dbReference>
<organism evidence="2 3">
    <name type="scientific">Caulobacter radicis</name>
    <dbReference type="NCBI Taxonomy" id="2172650"/>
    <lineage>
        <taxon>Bacteria</taxon>
        <taxon>Pseudomonadati</taxon>
        <taxon>Pseudomonadota</taxon>
        <taxon>Alphaproteobacteria</taxon>
        <taxon>Caulobacterales</taxon>
        <taxon>Caulobacteraceae</taxon>
        <taxon>Caulobacter</taxon>
    </lineage>
</organism>
<evidence type="ECO:0000313" key="2">
    <source>
        <dbReference type="EMBL" id="PVM71683.1"/>
    </source>
</evidence>
<dbReference type="AlphaFoldDB" id="A0A2T9IXC0"/>
<feature type="domain" description="Orc1-like AAA ATPase" evidence="1">
    <location>
        <begin position="206"/>
        <end position="380"/>
    </location>
</feature>
<dbReference type="InterPro" id="IPR041664">
    <property type="entry name" value="AAA_16"/>
</dbReference>
<keyword evidence="2" id="KW-0067">ATP-binding</keyword>
<dbReference type="GO" id="GO:0005524">
    <property type="term" value="F:ATP binding"/>
    <property type="evidence" value="ECO:0007669"/>
    <property type="project" value="UniProtKB-KW"/>
</dbReference>
<dbReference type="SUPFAM" id="SSF52540">
    <property type="entry name" value="P-loop containing nucleoside triphosphate hydrolases"/>
    <property type="match status" value="1"/>
</dbReference>
<dbReference type="EMBL" id="QDKP01000065">
    <property type="protein sequence ID" value="PVM71683.1"/>
    <property type="molecule type" value="Genomic_DNA"/>
</dbReference>
<reference evidence="2 3" key="1">
    <citation type="submission" date="2018-04" db="EMBL/GenBank/DDBJ databases">
        <title>The genome sequence of Caulobacter sp. 736.</title>
        <authorList>
            <person name="Gao J."/>
            <person name="Sun J."/>
        </authorList>
    </citation>
    <scope>NUCLEOTIDE SEQUENCE [LARGE SCALE GENOMIC DNA]</scope>
    <source>
        <strain evidence="2 3">736</strain>
    </source>
</reference>
<accession>A0A2T9IXC0</accession>
<dbReference type="InterPro" id="IPR027417">
    <property type="entry name" value="P-loop_NTPase"/>
</dbReference>
<dbReference type="Gene3D" id="3.40.50.300">
    <property type="entry name" value="P-loop containing nucleotide triphosphate hydrolases"/>
    <property type="match status" value="1"/>
</dbReference>
<gene>
    <name evidence="2" type="ORF">DDF65_23545</name>
</gene>